<dbReference type="InterPro" id="IPR003347">
    <property type="entry name" value="JmjC_dom"/>
</dbReference>
<dbReference type="EMBL" id="QGMG01000400">
    <property type="protein sequence ID" value="TVY53904.1"/>
    <property type="molecule type" value="Genomic_DNA"/>
</dbReference>
<dbReference type="Proteomes" id="UP000481288">
    <property type="component" value="Unassembled WGS sequence"/>
</dbReference>
<evidence type="ECO:0000259" key="1">
    <source>
        <dbReference type="PROSITE" id="PS51184"/>
    </source>
</evidence>
<dbReference type="PROSITE" id="PS51184">
    <property type="entry name" value="JMJC"/>
    <property type="match status" value="1"/>
</dbReference>
<protein>
    <submittedName>
        <fullName evidence="2">JmjC domain-containing protein 7</fullName>
    </submittedName>
</protein>
<evidence type="ECO:0000313" key="2">
    <source>
        <dbReference type="EMBL" id="TVY53904.1"/>
    </source>
</evidence>
<dbReference type="Gene3D" id="2.60.120.10">
    <property type="entry name" value="Jelly Rolls"/>
    <property type="match status" value="1"/>
</dbReference>
<keyword evidence="3" id="KW-1185">Reference proteome</keyword>
<dbReference type="PANTHER" id="PTHR12461:SF99">
    <property type="entry name" value="BIFUNCTIONAL PEPTIDASE AND (3S)-LYSYL HYDROXYLASE JMJD7"/>
    <property type="match status" value="1"/>
</dbReference>
<dbReference type="InterPro" id="IPR014710">
    <property type="entry name" value="RmlC-like_jellyroll"/>
</dbReference>
<accession>A0A7D8UP13</accession>
<organism evidence="2 3">
    <name type="scientific">Lachnellula cervina</name>
    <dbReference type="NCBI Taxonomy" id="1316786"/>
    <lineage>
        <taxon>Eukaryota</taxon>
        <taxon>Fungi</taxon>
        <taxon>Dikarya</taxon>
        <taxon>Ascomycota</taxon>
        <taxon>Pezizomycotina</taxon>
        <taxon>Leotiomycetes</taxon>
        <taxon>Helotiales</taxon>
        <taxon>Lachnaceae</taxon>
        <taxon>Lachnellula</taxon>
    </lineage>
</organism>
<sequence length="336" mass="36848">MIDPAAPPTSDPIAELLTTYNELNSSSIDELTEIPSPLEFMRYVSRNRPFVVRGGASDWKATRTWSVDVLKERMAGMRVNVAITPKGTVPCALRRGGGGEGGSADRIRNADAPVKSEDGEMLLVKPWEEEQDFAQFMDFVIRQEGSGEMNGENITSSAVSTNPSAENDNLRNEYSELFTDVDPSIPFARIALQKAPEAINLWIGNSHSVTALHKDNYENIYVQIIGQKHFVLLPPLAYACVNEREMGPASYVRGEGKGELLVKREDGGRVPFALWDPDGLGGEGTRYSGLARPVRVSLGKGDMLYLPALWHDMEFGGSFYPFCGFARNVALGAVVD</sequence>
<dbReference type="InterPro" id="IPR041667">
    <property type="entry name" value="Cupin_8"/>
</dbReference>
<dbReference type="OrthoDB" id="415358at2759"/>
<name>A0A7D8UP13_9HELO</name>
<dbReference type="SUPFAM" id="SSF51197">
    <property type="entry name" value="Clavaminate synthase-like"/>
    <property type="match status" value="1"/>
</dbReference>
<dbReference type="AlphaFoldDB" id="A0A7D8UP13"/>
<dbReference type="PANTHER" id="PTHR12461">
    <property type="entry name" value="HYPOXIA-INDUCIBLE FACTOR 1 ALPHA INHIBITOR-RELATED"/>
    <property type="match status" value="1"/>
</dbReference>
<comment type="caution">
    <text evidence="2">The sequence shown here is derived from an EMBL/GenBank/DDBJ whole genome shotgun (WGS) entry which is preliminary data.</text>
</comment>
<proteinExistence type="predicted"/>
<dbReference type="Pfam" id="PF13621">
    <property type="entry name" value="Cupin_8"/>
    <property type="match status" value="1"/>
</dbReference>
<feature type="domain" description="JmjC" evidence="1">
    <location>
        <begin position="160"/>
        <end position="336"/>
    </location>
</feature>
<evidence type="ECO:0000313" key="3">
    <source>
        <dbReference type="Proteomes" id="UP000481288"/>
    </source>
</evidence>
<gene>
    <name evidence="2" type="primary">Jmjd7</name>
    <name evidence="2" type="ORF">LCER1_G003205</name>
</gene>
<reference evidence="2 3" key="1">
    <citation type="submission" date="2018-05" db="EMBL/GenBank/DDBJ databases">
        <title>Whole genome sequencing for identification of molecular markers to develop diagnostic detection tools for the regulated plant pathogen Lachnellula willkommii.</title>
        <authorList>
            <person name="Giroux E."/>
            <person name="Bilodeau G."/>
        </authorList>
    </citation>
    <scope>NUCLEOTIDE SEQUENCE [LARGE SCALE GENOMIC DNA]</scope>
    <source>
        <strain evidence="2 3">CBS 625.97</strain>
    </source>
</reference>